<evidence type="ECO:0000313" key="3">
    <source>
        <dbReference type="Proteomes" id="UP000321491"/>
    </source>
</evidence>
<keyword evidence="3" id="KW-1185">Reference proteome</keyword>
<dbReference type="NCBIfam" id="TIGR02876">
    <property type="entry name" value="spore_yqfD"/>
    <property type="match status" value="1"/>
</dbReference>
<protein>
    <submittedName>
        <fullName evidence="2">Sporulation protein YqfD</fullName>
    </submittedName>
</protein>
<name>A0A511UWQ6_9BACI</name>
<dbReference type="InterPro" id="IPR010690">
    <property type="entry name" value="YqfD"/>
</dbReference>
<keyword evidence="1" id="KW-0812">Transmembrane</keyword>
<keyword evidence="1" id="KW-0472">Membrane</keyword>
<dbReference type="Proteomes" id="UP000321491">
    <property type="component" value="Unassembled WGS sequence"/>
</dbReference>
<reference evidence="2 3" key="1">
    <citation type="submission" date="2019-07" db="EMBL/GenBank/DDBJ databases">
        <title>Whole genome shotgun sequence of Cerasibacillus quisquiliarum NBRC 102429.</title>
        <authorList>
            <person name="Hosoyama A."/>
            <person name="Uohara A."/>
            <person name="Ohji S."/>
            <person name="Ichikawa N."/>
        </authorList>
    </citation>
    <scope>NUCLEOTIDE SEQUENCE [LARGE SCALE GENOMIC DNA]</scope>
    <source>
        <strain evidence="2 3">NBRC 102429</strain>
    </source>
</reference>
<dbReference type="EMBL" id="BJXW01000012">
    <property type="protein sequence ID" value="GEN31065.1"/>
    <property type="molecule type" value="Genomic_DNA"/>
</dbReference>
<sequence length="406" mass="46738">MKRLQISYLLGYVTVQVKGIMPERFIQTCVNKQIAIWNIEKTDQHTCIASLAKKDIQTIKDLAHESEYSLKIIEEKGIPYIYKKLLRQNYLLVGIIIAIVSLFFLSNIVWRVDITGFPKELEQKIMKTLKGYGVYPGAFMFRIDSSSQLQQQLLHDIPELLWIGIEKRGTSVQLEGVEKIIVDKEKEVPPQHLVAAKDGVVQKIFVSKGVARVGTYDYVKKGDLLVSGYLLDDTAIDEDVAEENKLVAATGEVIARTWYEVDVTIPLKGNDEQLTGKQLRKFYLNIFNIDIPIWNFSKVDFDLEKKETIEHPLFFLNWQLPFTLVENIHSEKEIRSWERSKKLAHEIGKKQAYQELRLLLGKNATIISDKVLHEAIEHDKVILTLYITVEENIAKPQPIMNQTEKD</sequence>
<gene>
    <name evidence="2" type="ORF">CQU01_13030</name>
</gene>
<dbReference type="PIRSF" id="PIRSF029895">
    <property type="entry name" value="SpoIV"/>
    <property type="match status" value="1"/>
</dbReference>
<keyword evidence="1" id="KW-1133">Transmembrane helix</keyword>
<comment type="caution">
    <text evidence="2">The sequence shown here is derived from an EMBL/GenBank/DDBJ whole genome shotgun (WGS) entry which is preliminary data.</text>
</comment>
<dbReference type="RefSeq" id="WP_146936920.1">
    <property type="nucleotide sequence ID" value="NZ_BJXW01000012.1"/>
</dbReference>
<dbReference type="OrthoDB" id="1640349at2"/>
<proteinExistence type="predicted"/>
<evidence type="ECO:0000256" key="1">
    <source>
        <dbReference type="SAM" id="Phobius"/>
    </source>
</evidence>
<accession>A0A511UWQ6</accession>
<dbReference type="Pfam" id="PF06898">
    <property type="entry name" value="YqfD"/>
    <property type="match status" value="1"/>
</dbReference>
<evidence type="ECO:0000313" key="2">
    <source>
        <dbReference type="EMBL" id="GEN31065.1"/>
    </source>
</evidence>
<organism evidence="2 3">
    <name type="scientific">Cerasibacillus quisquiliarum</name>
    <dbReference type="NCBI Taxonomy" id="227865"/>
    <lineage>
        <taxon>Bacteria</taxon>
        <taxon>Bacillati</taxon>
        <taxon>Bacillota</taxon>
        <taxon>Bacilli</taxon>
        <taxon>Bacillales</taxon>
        <taxon>Bacillaceae</taxon>
        <taxon>Cerasibacillus</taxon>
    </lineage>
</organism>
<feature type="transmembrane region" description="Helical" evidence="1">
    <location>
        <begin position="90"/>
        <end position="110"/>
    </location>
</feature>
<dbReference type="AlphaFoldDB" id="A0A511UWQ6"/>